<evidence type="ECO:0000256" key="6">
    <source>
        <dbReference type="ARBA" id="ARBA00023136"/>
    </source>
</evidence>
<dbReference type="AlphaFoldDB" id="A0A7D4QB68"/>
<keyword evidence="7" id="KW-0653">Protein transport</keyword>
<organism evidence="9 10">
    <name type="scientific">Mucilaginibacter mali</name>
    <dbReference type="NCBI Taxonomy" id="2740462"/>
    <lineage>
        <taxon>Bacteria</taxon>
        <taxon>Pseudomonadati</taxon>
        <taxon>Bacteroidota</taxon>
        <taxon>Sphingobacteriia</taxon>
        <taxon>Sphingobacteriales</taxon>
        <taxon>Sphingobacteriaceae</taxon>
        <taxon>Mucilaginibacter</taxon>
    </lineage>
</organism>
<dbReference type="Proteomes" id="UP000505355">
    <property type="component" value="Chromosome"/>
</dbReference>
<dbReference type="Pfam" id="PF02472">
    <property type="entry name" value="ExbD"/>
    <property type="match status" value="1"/>
</dbReference>
<gene>
    <name evidence="9" type="ORF">HQ865_22585</name>
</gene>
<evidence type="ECO:0000256" key="1">
    <source>
        <dbReference type="ARBA" id="ARBA00004162"/>
    </source>
</evidence>
<name>A0A7D4QB68_9SPHI</name>
<keyword evidence="4 7" id="KW-0812">Transmembrane</keyword>
<keyword evidence="5 8" id="KW-1133">Transmembrane helix</keyword>
<feature type="transmembrane region" description="Helical" evidence="8">
    <location>
        <begin position="12"/>
        <end position="33"/>
    </location>
</feature>
<keyword evidence="3" id="KW-1003">Cell membrane</keyword>
<reference evidence="9 10" key="1">
    <citation type="submission" date="2020-05" db="EMBL/GenBank/DDBJ databases">
        <title>Mucilaginibacter mali sp. nov.</title>
        <authorList>
            <person name="Kim H.S."/>
            <person name="Lee K.C."/>
            <person name="Suh M.K."/>
            <person name="Kim J.-S."/>
            <person name="Han K.-I."/>
            <person name="Eom M.K."/>
            <person name="Shin Y.K."/>
            <person name="Lee J.-S."/>
        </authorList>
    </citation>
    <scope>NUCLEOTIDE SEQUENCE [LARGE SCALE GENOMIC DNA]</scope>
    <source>
        <strain evidence="9 10">G2-14</strain>
    </source>
</reference>
<dbReference type="RefSeq" id="WP_173417081.1">
    <property type="nucleotide sequence ID" value="NZ_CP054139.1"/>
</dbReference>
<protein>
    <submittedName>
        <fullName evidence="9">Biopolymer transporter ExbD</fullName>
    </submittedName>
</protein>
<evidence type="ECO:0000256" key="7">
    <source>
        <dbReference type="RuleBase" id="RU003879"/>
    </source>
</evidence>
<proteinExistence type="inferred from homology"/>
<keyword evidence="7" id="KW-0813">Transport</keyword>
<comment type="subcellular location">
    <subcellularLocation>
        <location evidence="1">Cell membrane</location>
        <topology evidence="1">Single-pass membrane protein</topology>
    </subcellularLocation>
    <subcellularLocation>
        <location evidence="7">Cell membrane</location>
        <topology evidence="7">Single-pass type II membrane protein</topology>
    </subcellularLocation>
</comment>
<evidence type="ECO:0000256" key="5">
    <source>
        <dbReference type="ARBA" id="ARBA00022989"/>
    </source>
</evidence>
<sequence>MAIHKFKKTKLGIDMTAMCDVAFILVVFLVLTAKPRSIFSDRINLPAASLETSDPDGGIAEIIINKGKCYFSVEGDIFKKELLTKVGRDYGLMFSEQESNKFSRMDAICTPIEQLRSFVHNYHTPDDIFEQDGIPVDSTKANELMQWVIAARNIEMKHKERELKFAIVCDKDEPYPVVKLIMDDLRSIGINKFSLVHNTRTANNYY</sequence>
<keyword evidence="6 8" id="KW-0472">Membrane</keyword>
<evidence type="ECO:0000256" key="4">
    <source>
        <dbReference type="ARBA" id="ARBA00022692"/>
    </source>
</evidence>
<evidence type="ECO:0000256" key="2">
    <source>
        <dbReference type="ARBA" id="ARBA00005811"/>
    </source>
</evidence>
<dbReference type="PANTHER" id="PTHR30558">
    <property type="entry name" value="EXBD MEMBRANE COMPONENT OF PMF-DRIVEN MACROMOLECULE IMPORT SYSTEM"/>
    <property type="match status" value="1"/>
</dbReference>
<evidence type="ECO:0000256" key="8">
    <source>
        <dbReference type="SAM" id="Phobius"/>
    </source>
</evidence>
<evidence type="ECO:0000313" key="9">
    <source>
        <dbReference type="EMBL" id="QKJ32431.1"/>
    </source>
</evidence>
<comment type="similarity">
    <text evidence="2 7">Belongs to the ExbD/TolR family.</text>
</comment>
<keyword evidence="10" id="KW-1185">Reference proteome</keyword>
<dbReference type="GO" id="GO:0022857">
    <property type="term" value="F:transmembrane transporter activity"/>
    <property type="evidence" value="ECO:0007669"/>
    <property type="project" value="InterPro"/>
</dbReference>
<dbReference type="InterPro" id="IPR003400">
    <property type="entry name" value="ExbD"/>
</dbReference>
<dbReference type="EMBL" id="CP054139">
    <property type="protein sequence ID" value="QKJ32431.1"/>
    <property type="molecule type" value="Genomic_DNA"/>
</dbReference>
<dbReference type="KEGG" id="mmab:HQ865_22585"/>
<dbReference type="GO" id="GO:0015031">
    <property type="term" value="P:protein transport"/>
    <property type="evidence" value="ECO:0007669"/>
    <property type="project" value="UniProtKB-KW"/>
</dbReference>
<evidence type="ECO:0000256" key="3">
    <source>
        <dbReference type="ARBA" id="ARBA00022475"/>
    </source>
</evidence>
<dbReference type="PANTHER" id="PTHR30558:SF3">
    <property type="entry name" value="BIOPOLYMER TRANSPORT PROTEIN EXBD-RELATED"/>
    <property type="match status" value="1"/>
</dbReference>
<accession>A0A7D4QB68</accession>
<evidence type="ECO:0000313" key="10">
    <source>
        <dbReference type="Proteomes" id="UP000505355"/>
    </source>
</evidence>
<dbReference type="GO" id="GO:0005886">
    <property type="term" value="C:plasma membrane"/>
    <property type="evidence" value="ECO:0007669"/>
    <property type="project" value="UniProtKB-SubCell"/>
</dbReference>